<reference evidence="2 3" key="1">
    <citation type="submission" date="2024-02" db="EMBL/GenBank/DDBJ databases">
        <authorList>
            <person name="Vignale AGUSTIN F."/>
            <person name="Sosa J E."/>
            <person name="Modenutti C."/>
        </authorList>
    </citation>
    <scope>NUCLEOTIDE SEQUENCE [LARGE SCALE GENOMIC DNA]</scope>
</reference>
<proteinExistence type="predicted"/>
<sequence length="120" mass="13448">MNARSFEWGAIAYLSCPAGLLVLPTLALPLMLLDFQNKIQNSKKKKKAWLSLPLLPLEVRMLQNVTTKGVQFTLASVLKKSRSDFYPAGGSSLFRSKTHPMLGKSTRKEKLSFVLLRRLA</sequence>
<name>A0ABC8RB81_9AQUA</name>
<evidence type="ECO:0000313" key="3">
    <source>
        <dbReference type="Proteomes" id="UP001642360"/>
    </source>
</evidence>
<organism evidence="2 3">
    <name type="scientific">Ilex paraguariensis</name>
    <name type="common">yerba mate</name>
    <dbReference type="NCBI Taxonomy" id="185542"/>
    <lineage>
        <taxon>Eukaryota</taxon>
        <taxon>Viridiplantae</taxon>
        <taxon>Streptophyta</taxon>
        <taxon>Embryophyta</taxon>
        <taxon>Tracheophyta</taxon>
        <taxon>Spermatophyta</taxon>
        <taxon>Magnoliopsida</taxon>
        <taxon>eudicotyledons</taxon>
        <taxon>Gunneridae</taxon>
        <taxon>Pentapetalae</taxon>
        <taxon>asterids</taxon>
        <taxon>campanulids</taxon>
        <taxon>Aquifoliales</taxon>
        <taxon>Aquifoliaceae</taxon>
        <taxon>Ilex</taxon>
    </lineage>
</organism>
<protein>
    <submittedName>
        <fullName evidence="2">Uncharacterized protein</fullName>
    </submittedName>
</protein>
<keyword evidence="1" id="KW-0472">Membrane</keyword>
<evidence type="ECO:0000256" key="1">
    <source>
        <dbReference type="SAM" id="Phobius"/>
    </source>
</evidence>
<dbReference type="Proteomes" id="UP001642360">
    <property type="component" value="Unassembled WGS sequence"/>
</dbReference>
<comment type="caution">
    <text evidence="2">The sequence shown here is derived from an EMBL/GenBank/DDBJ whole genome shotgun (WGS) entry which is preliminary data.</text>
</comment>
<evidence type="ECO:0000313" key="2">
    <source>
        <dbReference type="EMBL" id="CAK9141536.1"/>
    </source>
</evidence>
<gene>
    <name evidence="2" type="ORF">ILEXP_LOCUS9128</name>
</gene>
<accession>A0ABC8RB81</accession>
<keyword evidence="1" id="KW-0812">Transmembrane</keyword>
<dbReference type="AlphaFoldDB" id="A0ABC8RB81"/>
<keyword evidence="1" id="KW-1133">Transmembrane helix</keyword>
<feature type="transmembrane region" description="Helical" evidence="1">
    <location>
        <begin position="12"/>
        <end position="35"/>
    </location>
</feature>
<dbReference type="EMBL" id="CAUOFW020001147">
    <property type="protein sequence ID" value="CAK9141536.1"/>
    <property type="molecule type" value="Genomic_DNA"/>
</dbReference>
<keyword evidence="3" id="KW-1185">Reference proteome</keyword>